<name>A0A1G9B5W0_9STAP</name>
<keyword evidence="9" id="KW-1185">Reference proteome</keyword>
<protein>
    <recommendedName>
        <fullName evidence="4">Putative septation protein SpoVG</fullName>
    </recommendedName>
</protein>
<feature type="compositionally biased region" description="Acidic residues" evidence="5">
    <location>
        <begin position="135"/>
        <end position="147"/>
    </location>
</feature>
<evidence type="ECO:0000256" key="3">
    <source>
        <dbReference type="ARBA" id="ARBA00023306"/>
    </source>
</evidence>
<evidence type="ECO:0000313" key="8">
    <source>
        <dbReference type="Proteomes" id="UP000242700"/>
    </source>
</evidence>
<keyword evidence="2 4" id="KW-0717">Septation</keyword>
<feature type="compositionally biased region" description="Acidic residues" evidence="5">
    <location>
        <begin position="103"/>
        <end position="119"/>
    </location>
</feature>
<dbReference type="AlphaFoldDB" id="A0A1G9B5W0"/>
<dbReference type="HAMAP" id="MF_00819">
    <property type="entry name" value="SpoVG"/>
    <property type="match status" value="1"/>
</dbReference>
<dbReference type="EMBL" id="JAGGKN010000003">
    <property type="protein sequence ID" value="MBP1951987.1"/>
    <property type="molecule type" value="Genomic_DNA"/>
</dbReference>
<evidence type="ECO:0000256" key="4">
    <source>
        <dbReference type="HAMAP-Rule" id="MF_00819"/>
    </source>
</evidence>
<gene>
    <name evidence="4" type="primary">spoVG</name>
    <name evidence="6" type="ORF">J2Z27_001026</name>
    <name evidence="7" type="ORF">SAMN05216187_107112</name>
</gene>
<proteinExistence type="inferred from homology"/>
<reference evidence="6 9" key="3">
    <citation type="submission" date="2021-03" db="EMBL/GenBank/DDBJ databases">
        <title>Genomic Encyclopedia of Type Strains, Phase IV (KMG-IV): sequencing the most valuable type-strain genomes for metagenomic binning, comparative biology and taxonomic classification.</title>
        <authorList>
            <person name="Goeker M."/>
        </authorList>
    </citation>
    <scope>NUCLEOTIDE SEQUENCE [LARGE SCALE GENOMIC DNA]</scope>
    <source>
        <strain evidence="6 9">DSM 22420</strain>
    </source>
</reference>
<feature type="region of interest" description="Disordered" evidence="5">
    <location>
        <begin position="81"/>
        <end position="147"/>
    </location>
</feature>
<dbReference type="GO" id="GO:0000917">
    <property type="term" value="P:division septum assembly"/>
    <property type="evidence" value="ECO:0007669"/>
    <property type="project" value="UniProtKB-KW"/>
</dbReference>
<evidence type="ECO:0000256" key="1">
    <source>
        <dbReference type="ARBA" id="ARBA00022618"/>
    </source>
</evidence>
<dbReference type="Pfam" id="PF04026">
    <property type="entry name" value="SpoVG"/>
    <property type="match status" value="1"/>
</dbReference>
<dbReference type="EMBL" id="FNFI01000007">
    <property type="protein sequence ID" value="SDK34878.1"/>
    <property type="molecule type" value="Genomic_DNA"/>
</dbReference>
<evidence type="ECO:0000256" key="2">
    <source>
        <dbReference type="ARBA" id="ARBA00023210"/>
    </source>
</evidence>
<keyword evidence="1 4" id="KW-0132">Cell division</keyword>
<keyword evidence="3 4" id="KW-0131">Cell cycle</keyword>
<dbReference type="InterPro" id="IPR036751">
    <property type="entry name" value="SpoVG_sf"/>
</dbReference>
<reference evidence="7" key="2">
    <citation type="submission" date="2016-10" db="EMBL/GenBank/DDBJ databases">
        <authorList>
            <person name="de Groot N.N."/>
        </authorList>
    </citation>
    <scope>NUCLEOTIDE SEQUENCE [LARGE SCALE GENOMIC DNA]</scope>
    <source>
        <strain evidence="7">CGMCC 1.8911</strain>
    </source>
</reference>
<evidence type="ECO:0000313" key="7">
    <source>
        <dbReference type="EMBL" id="SDK34878.1"/>
    </source>
</evidence>
<evidence type="ECO:0000313" key="9">
    <source>
        <dbReference type="Proteomes" id="UP001519348"/>
    </source>
</evidence>
<dbReference type="PANTHER" id="PTHR38429">
    <property type="entry name" value="SEPTATION PROTEIN SPOVG-RELATED"/>
    <property type="match status" value="1"/>
</dbReference>
<evidence type="ECO:0000313" key="6">
    <source>
        <dbReference type="EMBL" id="MBP1951987.1"/>
    </source>
</evidence>
<dbReference type="STRING" id="586411.SAMN05216187_107112"/>
<sequence length="147" mass="16560">MKITDVRLRKVNNQDTRMKALVSVTFDESFVIHDLRVIDGNNGLFVAMPSKRTPDGEFRDIAHPINSEMRQHVQEEVMRVYEETADAVQEEQENKSEPTVESDPAEDEAVPEQADEADAADSNAAQENNVKNEDTPEVSEDTAEENK</sequence>
<dbReference type="NCBIfam" id="NF009749">
    <property type="entry name" value="PRK13259.1"/>
    <property type="match status" value="1"/>
</dbReference>
<evidence type="ECO:0000256" key="5">
    <source>
        <dbReference type="SAM" id="MobiDB-lite"/>
    </source>
</evidence>
<dbReference type="GO" id="GO:0030435">
    <property type="term" value="P:sporulation resulting in formation of a cellular spore"/>
    <property type="evidence" value="ECO:0007669"/>
    <property type="project" value="InterPro"/>
</dbReference>
<comment type="similarity">
    <text evidence="4">Belongs to the SpoVG family.</text>
</comment>
<dbReference type="InterPro" id="IPR007170">
    <property type="entry name" value="SpoVG"/>
</dbReference>
<dbReference type="Proteomes" id="UP001519348">
    <property type="component" value="Unassembled WGS sequence"/>
</dbReference>
<dbReference type="SUPFAM" id="SSF160537">
    <property type="entry name" value="SpoVG-like"/>
    <property type="match status" value="1"/>
</dbReference>
<reference evidence="8" key="1">
    <citation type="submission" date="2016-10" db="EMBL/GenBank/DDBJ databases">
        <authorList>
            <person name="Varghese N."/>
            <person name="Submissions S."/>
        </authorList>
    </citation>
    <scope>NUCLEOTIDE SEQUENCE [LARGE SCALE GENOMIC DNA]</scope>
    <source>
        <strain evidence="8">CGMCC 1.8911</strain>
    </source>
</reference>
<dbReference type="Gene3D" id="3.30.1120.40">
    <property type="entry name" value="Stage V sporulation protein G"/>
    <property type="match status" value="1"/>
</dbReference>
<dbReference type="OrthoDB" id="9796286at2"/>
<comment type="function">
    <text evidence="4">Could be involved in septation.</text>
</comment>
<dbReference type="PANTHER" id="PTHR38429:SF1">
    <property type="entry name" value="SEPTATION PROTEIN SPOVG-RELATED"/>
    <property type="match status" value="1"/>
</dbReference>
<accession>A0A1G9B5W0</accession>
<organism evidence="7 8">
    <name type="scientific">Jeotgalicoccus aerolatus</name>
    <dbReference type="NCBI Taxonomy" id="709510"/>
    <lineage>
        <taxon>Bacteria</taxon>
        <taxon>Bacillati</taxon>
        <taxon>Bacillota</taxon>
        <taxon>Bacilli</taxon>
        <taxon>Bacillales</taxon>
        <taxon>Staphylococcaceae</taxon>
        <taxon>Jeotgalicoccus</taxon>
    </lineage>
</organism>
<dbReference type="Proteomes" id="UP000242700">
    <property type="component" value="Unassembled WGS sequence"/>
</dbReference>